<evidence type="ECO:0000259" key="2">
    <source>
        <dbReference type="PROSITE" id="PS50966"/>
    </source>
</evidence>
<dbReference type="CDD" id="cd22343">
    <property type="entry name" value="PDDEXK_lambda_exonuclease-like"/>
    <property type="match status" value="1"/>
</dbReference>
<proteinExistence type="predicted"/>
<keyword evidence="1" id="KW-0862">Zinc</keyword>
<dbReference type="GO" id="GO:0006281">
    <property type="term" value="P:DNA repair"/>
    <property type="evidence" value="ECO:0007669"/>
    <property type="project" value="UniProtKB-ARBA"/>
</dbReference>
<dbReference type="InterPro" id="IPR011335">
    <property type="entry name" value="Restrct_endonuc-II-like"/>
</dbReference>
<evidence type="ECO:0000313" key="4">
    <source>
        <dbReference type="RefSeq" id="XP_028145733.1"/>
    </source>
</evidence>
<feature type="domain" description="SWIM-type" evidence="2">
    <location>
        <begin position="69"/>
        <end position="105"/>
    </location>
</feature>
<dbReference type="GO" id="GO:0008270">
    <property type="term" value="F:zinc ion binding"/>
    <property type="evidence" value="ECO:0007669"/>
    <property type="project" value="UniProtKB-KW"/>
</dbReference>
<accession>A0A6P7GIH4</accession>
<dbReference type="InterPro" id="IPR007527">
    <property type="entry name" value="Znf_SWIM"/>
</dbReference>
<dbReference type="AlphaFoldDB" id="A0A6P7GIH4"/>
<protein>
    <submittedName>
        <fullName evidence="3 4">Uncharacterized protein LOC114339303</fullName>
    </submittedName>
</protein>
<dbReference type="Pfam" id="PF09588">
    <property type="entry name" value="YqaJ"/>
    <property type="match status" value="1"/>
</dbReference>
<dbReference type="Gene3D" id="3.90.320.10">
    <property type="match status" value="1"/>
</dbReference>
<sequence>MSEAREVKLTLSQLFMWLQGRQRSLVEGEAVFDAGHIIFCKLKKQDALEVVALCVQTSSINTLPHEISIKIPCEEDLTTWSCKCSCKAGESGCCKHVVATLIYINRKSKLEFCSPTELEQAWGVNKPLIKETYQGERLVDFVRKKQYSPNISNLDTSRKNFKLLSEYCKSNSPLHQIKNSKRKDDFFSYDIIKNNLMCSQSIVRGKDVDCNSNFYLSKVVLNIEEAEELYFATLSQSGSKWLDERRCRITGSICYQIYTYAFNSNPNWEQKVKSIFYSTFRGNANTRYGTEQEVNALKLYNEVHDCAAKKGGFIVNPQVPWVGFSPDALLDEDNKVTRLIEIKCPILGKSKSVLSIVRQLSYIKIINGQLQLNKKHQYYAQVQLGMGILGIKDCDLFIYCSYDKSFFTLPIKFDEEFVTKMLTILKEVYFEKIVKYLEIHNH</sequence>
<dbReference type="SUPFAM" id="SSF52980">
    <property type="entry name" value="Restriction endonuclease-like"/>
    <property type="match status" value="1"/>
</dbReference>
<dbReference type="InterPro" id="IPR051703">
    <property type="entry name" value="NF-kappa-B_Signaling_Reg"/>
</dbReference>
<gene>
    <name evidence="3 4" type="primary">LOC114339303</name>
</gene>
<keyword evidence="1" id="KW-0863">Zinc-finger</keyword>
<dbReference type="PANTHER" id="PTHR46609">
    <property type="entry name" value="EXONUCLEASE, PHAGE-TYPE/RECB, C-TERMINAL DOMAIN-CONTAINING PROTEIN"/>
    <property type="match status" value="1"/>
</dbReference>
<organism evidence="3">
    <name type="scientific">Diabrotica virgifera virgifera</name>
    <name type="common">western corn rootworm</name>
    <dbReference type="NCBI Taxonomy" id="50390"/>
    <lineage>
        <taxon>Eukaryota</taxon>
        <taxon>Metazoa</taxon>
        <taxon>Ecdysozoa</taxon>
        <taxon>Arthropoda</taxon>
        <taxon>Hexapoda</taxon>
        <taxon>Insecta</taxon>
        <taxon>Pterygota</taxon>
        <taxon>Neoptera</taxon>
        <taxon>Endopterygota</taxon>
        <taxon>Coleoptera</taxon>
        <taxon>Polyphaga</taxon>
        <taxon>Cucujiformia</taxon>
        <taxon>Chrysomeloidea</taxon>
        <taxon>Chrysomelidae</taxon>
        <taxon>Galerucinae</taxon>
        <taxon>Diabroticina</taxon>
        <taxon>Diabroticites</taxon>
        <taxon>Diabrotica</taxon>
    </lineage>
</organism>
<evidence type="ECO:0000313" key="3">
    <source>
        <dbReference type="RefSeq" id="XP_028145732.1"/>
    </source>
</evidence>
<dbReference type="RefSeq" id="XP_028145732.1">
    <property type="nucleotide sequence ID" value="XM_028289931.1"/>
</dbReference>
<keyword evidence="1" id="KW-0479">Metal-binding</keyword>
<evidence type="ECO:0000256" key="1">
    <source>
        <dbReference type="PROSITE-ProRule" id="PRU00325"/>
    </source>
</evidence>
<dbReference type="InterPro" id="IPR011604">
    <property type="entry name" value="PDDEXK-like_dom_sf"/>
</dbReference>
<dbReference type="RefSeq" id="XP_028145733.1">
    <property type="nucleotide sequence ID" value="XM_028289932.1"/>
</dbReference>
<dbReference type="PROSITE" id="PS50966">
    <property type="entry name" value="ZF_SWIM"/>
    <property type="match status" value="1"/>
</dbReference>
<dbReference type="OrthoDB" id="6771988at2759"/>
<dbReference type="PANTHER" id="PTHR46609:SF8">
    <property type="entry name" value="YQAJ VIRAL RECOMBINASE DOMAIN-CONTAINING PROTEIN"/>
    <property type="match status" value="1"/>
</dbReference>
<dbReference type="InterPro" id="IPR019080">
    <property type="entry name" value="YqaJ_viral_recombinase"/>
</dbReference>
<name>A0A6P7GIH4_DIAVI</name>
<reference evidence="3 4" key="1">
    <citation type="submission" date="2025-04" db="UniProtKB">
        <authorList>
            <consortium name="RefSeq"/>
        </authorList>
    </citation>
    <scope>IDENTIFICATION</scope>
    <source>
        <tissue evidence="3 4">Whole insect</tissue>
    </source>
</reference>